<dbReference type="OrthoDB" id="434647at2759"/>
<evidence type="ECO:0000313" key="8">
    <source>
        <dbReference type="EMBL" id="KAF9509229.1"/>
    </source>
</evidence>
<evidence type="ECO:0000256" key="2">
    <source>
        <dbReference type="ARBA" id="ARBA00008573"/>
    </source>
</evidence>
<keyword evidence="5 6" id="KW-0472">Membrane</keyword>
<dbReference type="PANTHER" id="PTHR12300:SF161">
    <property type="entry name" value="RECEPTOR EXPRESSION-ENHANCING PROTEIN"/>
    <property type="match status" value="1"/>
</dbReference>
<name>A0A9P6DS72_9AGAM</name>
<dbReference type="PANTHER" id="PTHR12300">
    <property type="entry name" value="HVA22-LIKE PROTEINS"/>
    <property type="match status" value="1"/>
</dbReference>
<reference evidence="8" key="1">
    <citation type="journal article" date="2020" name="Nat. Commun.">
        <title>Large-scale genome sequencing of mycorrhizal fungi provides insights into the early evolution of symbiotic traits.</title>
        <authorList>
            <person name="Miyauchi S."/>
            <person name="Kiss E."/>
            <person name="Kuo A."/>
            <person name="Drula E."/>
            <person name="Kohler A."/>
            <person name="Sanchez-Garcia M."/>
            <person name="Morin E."/>
            <person name="Andreopoulos B."/>
            <person name="Barry K.W."/>
            <person name="Bonito G."/>
            <person name="Buee M."/>
            <person name="Carver A."/>
            <person name="Chen C."/>
            <person name="Cichocki N."/>
            <person name="Clum A."/>
            <person name="Culley D."/>
            <person name="Crous P.W."/>
            <person name="Fauchery L."/>
            <person name="Girlanda M."/>
            <person name="Hayes R.D."/>
            <person name="Keri Z."/>
            <person name="LaButti K."/>
            <person name="Lipzen A."/>
            <person name="Lombard V."/>
            <person name="Magnuson J."/>
            <person name="Maillard F."/>
            <person name="Murat C."/>
            <person name="Nolan M."/>
            <person name="Ohm R.A."/>
            <person name="Pangilinan J."/>
            <person name="Pereira M.F."/>
            <person name="Perotto S."/>
            <person name="Peter M."/>
            <person name="Pfister S."/>
            <person name="Riley R."/>
            <person name="Sitrit Y."/>
            <person name="Stielow J.B."/>
            <person name="Szollosi G."/>
            <person name="Zifcakova L."/>
            <person name="Stursova M."/>
            <person name="Spatafora J.W."/>
            <person name="Tedersoo L."/>
            <person name="Vaario L.M."/>
            <person name="Yamada A."/>
            <person name="Yan M."/>
            <person name="Wang P."/>
            <person name="Xu J."/>
            <person name="Bruns T."/>
            <person name="Baldrian P."/>
            <person name="Vilgalys R."/>
            <person name="Dunand C."/>
            <person name="Henrissat B."/>
            <person name="Grigoriev I.V."/>
            <person name="Hibbett D."/>
            <person name="Nagy L.G."/>
            <person name="Martin F.M."/>
        </authorList>
    </citation>
    <scope>NUCLEOTIDE SEQUENCE</scope>
    <source>
        <strain evidence="8">UP504</strain>
    </source>
</reference>
<evidence type="ECO:0000256" key="4">
    <source>
        <dbReference type="ARBA" id="ARBA00022989"/>
    </source>
</evidence>
<organism evidence="8 9">
    <name type="scientific">Hydnum rufescens UP504</name>
    <dbReference type="NCBI Taxonomy" id="1448309"/>
    <lineage>
        <taxon>Eukaryota</taxon>
        <taxon>Fungi</taxon>
        <taxon>Dikarya</taxon>
        <taxon>Basidiomycota</taxon>
        <taxon>Agaricomycotina</taxon>
        <taxon>Agaricomycetes</taxon>
        <taxon>Cantharellales</taxon>
        <taxon>Hydnaceae</taxon>
        <taxon>Hydnum</taxon>
    </lineage>
</organism>
<dbReference type="GO" id="GO:0016020">
    <property type="term" value="C:membrane"/>
    <property type="evidence" value="ECO:0007669"/>
    <property type="project" value="UniProtKB-SubCell"/>
</dbReference>
<feature type="compositionally biased region" description="Low complexity" evidence="7">
    <location>
        <begin position="172"/>
        <end position="185"/>
    </location>
</feature>
<dbReference type="EMBL" id="MU129040">
    <property type="protein sequence ID" value="KAF9509229.1"/>
    <property type="molecule type" value="Genomic_DNA"/>
</dbReference>
<dbReference type="AlphaFoldDB" id="A0A9P6DS72"/>
<keyword evidence="3 6" id="KW-0812">Transmembrane</keyword>
<keyword evidence="4 6" id="KW-1133">Transmembrane helix</keyword>
<dbReference type="Proteomes" id="UP000886523">
    <property type="component" value="Unassembled WGS sequence"/>
</dbReference>
<protein>
    <recommendedName>
        <fullName evidence="6">Protein YOP1</fullName>
    </recommendedName>
</protein>
<evidence type="ECO:0000256" key="7">
    <source>
        <dbReference type="SAM" id="MobiDB-lite"/>
    </source>
</evidence>
<comment type="caution">
    <text evidence="6">Lacks conserved residue(s) required for the propagation of feature annotation.</text>
</comment>
<comment type="subcellular location">
    <subcellularLocation>
        <location evidence="1 6">Membrane</location>
        <topology evidence="1 6">Multi-pass membrane protein</topology>
    </subcellularLocation>
</comment>
<comment type="caution">
    <text evidence="8">The sequence shown here is derived from an EMBL/GenBank/DDBJ whole genome shotgun (WGS) entry which is preliminary data.</text>
</comment>
<keyword evidence="9" id="KW-1185">Reference proteome</keyword>
<gene>
    <name evidence="8" type="ORF">BS47DRAFT_1349468</name>
</gene>
<dbReference type="InterPro" id="IPR004345">
    <property type="entry name" value="TB2_DP1_HVA22"/>
</dbReference>
<evidence type="ECO:0000256" key="6">
    <source>
        <dbReference type="RuleBase" id="RU362006"/>
    </source>
</evidence>
<evidence type="ECO:0000313" key="9">
    <source>
        <dbReference type="Proteomes" id="UP000886523"/>
    </source>
</evidence>
<feature type="region of interest" description="Disordered" evidence="7">
    <location>
        <begin position="162"/>
        <end position="200"/>
    </location>
</feature>
<comment type="similarity">
    <text evidence="2 6">Belongs to the DP1 family.</text>
</comment>
<sequence>MSPIISSTITSAVVYLYPSYATFKSLRHEPGAEQDADKWLAYWCIIGAFVAFEASLEWLIRWFPFYTEIKTLFLVFLSQGGSGFVYKELLAPRYALYEPQIDAHLAAFKTRTMEYIRDNIQAFYDFVFRTISDVGRGLASDALNTYGAGLLATGAGYFGGAGSPAPQDPKRSAPASPSANESSGAHPSAASEGYSLNGDL</sequence>
<evidence type="ECO:0000256" key="5">
    <source>
        <dbReference type="ARBA" id="ARBA00023136"/>
    </source>
</evidence>
<accession>A0A9P6DS72</accession>
<dbReference type="Pfam" id="PF03134">
    <property type="entry name" value="TB2_DP1_HVA22"/>
    <property type="match status" value="1"/>
</dbReference>
<feature type="transmembrane region" description="Helical" evidence="6">
    <location>
        <begin position="40"/>
        <end position="60"/>
    </location>
</feature>
<evidence type="ECO:0000256" key="1">
    <source>
        <dbReference type="ARBA" id="ARBA00004141"/>
    </source>
</evidence>
<proteinExistence type="inferred from homology"/>
<evidence type="ECO:0000256" key="3">
    <source>
        <dbReference type="ARBA" id="ARBA00022692"/>
    </source>
</evidence>